<gene>
    <name evidence="2" type="ORF">EMPG_13992</name>
</gene>
<evidence type="ECO:0000313" key="3">
    <source>
        <dbReference type="Proteomes" id="UP000053573"/>
    </source>
</evidence>
<evidence type="ECO:0000256" key="1">
    <source>
        <dbReference type="SAM" id="MobiDB-lite"/>
    </source>
</evidence>
<organism evidence="2 3">
    <name type="scientific">Blastomyces silverae</name>
    <dbReference type="NCBI Taxonomy" id="2060906"/>
    <lineage>
        <taxon>Eukaryota</taxon>
        <taxon>Fungi</taxon>
        <taxon>Dikarya</taxon>
        <taxon>Ascomycota</taxon>
        <taxon>Pezizomycotina</taxon>
        <taxon>Eurotiomycetes</taxon>
        <taxon>Eurotiomycetidae</taxon>
        <taxon>Onygenales</taxon>
        <taxon>Ajellomycetaceae</taxon>
        <taxon>Blastomyces</taxon>
    </lineage>
</organism>
<protein>
    <submittedName>
        <fullName evidence="2">Uncharacterized protein</fullName>
    </submittedName>
</protein>
<dbReference type="AlphaFoldDB" id="A0A0H1BGZ4"/>
<feature type="compositionally biased region" description="Basic residues" evidence="1">
    <location>
        <begin position="61"/>
        <end position="71"/>
    </location>
</feature>
<comment type="caution">
    <text evidence="2">The sequence shown here is derived from an EMBL/GenBank/DDBJ whole genome shotgun (WGS) entry which is preliminary data.</text>
</comment>
<evidence type="ECO:0000313" key="2">
    <source>
        <dbReference type="EMBL" id="KLJ10630.1"/>
    </source>
</evidence>
<accession>A0A0H1BGZ4</accession>
<feature type="region of interest" description="Disordered" evidence="1">
    <location>
        <begin position="49"/>
        <end position="79"/>
    </location>
</feature>
<sequence length="87" mass="10143">MARGGRDHRRKSRFGRDCGQRWETQRLNGIQFLLGWASGSWDLFNSSDLKGQKRSGWNARAAKKKRRRGRKSVPLDHGRFRSCLPFP</sequence>
<dbReference type="Proteomes" id="UP000053573">
    <property type="component" value="Unassembled WGS sequence"/>
</dbReference>
<keyword evidence="3" id="KW-1185">Reference proteome</keyword>
<dbReference type="EMBL" id="LDEV01001953">
    <property type="protein sequence ID" value="KLJ10630.1"/>
    <property type="molecule type" value="Genomic_DNA"/>
</dbReference>
<name>A0A0H1BGZ4_9EURO</name>
<proteinExistence type="predicted"/>
<reference evidence="3" key="1">
    <citation type="journal article" date="2015" name="PLoS Genet.">
        <title>The dynamic genome and transcriptome of the human fungal pathogen Blastomyces and close relative Emmonsia.</title>
        <authorList>
            <person name="Munoz J.F."/>
            <person name="Gauthier G.M."/>
            <person name="Desjardins C.A."/>
            <person name="Gallo J.E."/>
            <person name="Holder J."/>
            <person name="Sullivan T.D."/>
            <person name="Marty A.J."/>
            <person name="Carmen J.C."/>
            <person name="Chen Z."/>
            <person name="Ding L."/>
            <person name="Gujja S."/>
            <person name="Magrini V."/>
            <person name="Misas E."/>
            <person name="Mitreva M."/>
            <person name="Priest M."/>
            <person name="Saif S."/>
            <person name="Whiston E.A."/>
            <person name="Young S."/>
            <person name="Zeng Q."/>
            <person name="Goldman W.E."/>
            <person name="Mardis E.R."/>
            <person name="Taylor J.W."/>
            <person name="McEwen J.G."/>
            <person name="Clay O.K."/>
            <person name="Klein B.S."/>
            <person name="Cuomo C.A."/>
        </authorList>
    </citation>
    <scope>NUCLEOTIDE SEQUENCE [LARGE SCALE GENOMIC DNA]</scope>
    <source>
        <strain evidence="3">UAMH 139</strain>
    </source>
</reference>